<gene>
    <name evidence="3" type="ORF">HQ603_05760</name>
</gene>
<dbReference type="Pfam" id="PF04168">
    <property type="entry name" value="Alpha-E"/>
    <property type="match status" value="1"/>
</dbReference>
<keyword evidence="4" id="KW-1185">Reference proteome</keyword>
<protein>
    <submittedName>
        <fullName evidence="3">Circularly permuted type 2 ATP-grasp protein</fullName>
    </submittedName>
</protein>
<dbReference type="RefSeq" id="WP_222683580.1">
    <property type="nucleotide sequence ID" value="NZ_JABUBT010000003.1"/>
</dbReference>
<dbReference type="EMBL" id="JABUBU010000002">
    <property type="protein sequence ID" value="MBY6366258.1"/>
    <property type="molecule type" value="Genomic_DNA"/>
</dbReference>
<dbReference type="Proteomes" id="UP000825228">
    <property type="component" value="Unassembled WGS sequence"/>
</dbReference>
<evidence type="ECO:0000259" key="2">
    <source>
        <dbReference type="Pfam" id="PF14403"/>
    </source>
</evidence>
<name>A0ABS7P1J7_9NOCA</name>
<dbReference type="Gene3D" id="3.40.50.11290">
    <property type="match status" value="1"/>
</dbReference>
<evidence type="ECO:0000313" key="4">
    <source>
        <dbReference type="Proteomes" id="UP000825228"/>
    </source>
</evidence>
<dbReference type="PANTHER" id="PTHR34595:SF2">
    <property type="entry name" value="BLR2978 PROTEIN"/>
    <property type="match status" value="1"/>
</dbReference>
<feature type="domain" description="DUF403" evidence="1">
    <location>
        <begin position="498"/>
        <end position="823"/>
    </location>
</feature>
<sequence>MDRGAGSGDEHPFAAHDTARLRAAQARVTRAVDELGVTFGVGEPPTDDGTLTDAAPAARWELDTVPLVLGSEQWARLDAGVTQRSRLLDALLTDLYGDRTVLRRGLVPPEVIVRHRGYRRAAHGLAIPGPHRLFFHAVDLIHDRSGEAHVLSDRTQAPSGAGYALADRSILARAVPGEFRAVGPRPVSTFVGAVRVALVEAAPPAAEDPTVVVLSPGAGSETAFDQAHLASVLGFPLVESPDLVVQDGAVWMRSLGRLRRVHVVVRRVDDDDVDPLDLRPDSRLGVVGLLDVARRGAVTVVNTVGSGVLENPALTVDLPGLTRALLGEEPILPGVPTFWAGDDAMRSHLHAHAASLVFHESTSGASVVGAELTAAETADLLARVDADPTAWAAREIPELGTSPVGPAGHRRPDVGLDSRPVGLRVFDVATRAGYVTMTGGLGQVLVTDPLTEPMTSTAALDVWVLRDRRAPGTATTMRRDDDARTVRRRETADPVSSPRVLNDLFWMGRYAERAESTARMLVAGNACLREHGVAERPTESMSTDPGEITDPGHRATAVVLAAITRVSGTAPGFAAARTRAEVVAEFRSLTVDARRPGSAAQSVAALARCARAVRDQLGQDTWAVLFRVDQVLAEAAAAPVTDEATLWATQSRVVGSMLAVAGLTAESMVRDPGWHLMDLGRRLERAAGITALAAAAVEADHPPAIAEIVLSAVLAAADSSVTHRRRYRGAPTLGAVIDLVLADPGNPRSIVFQIERLAVDLSALPGAEVTSRPLRALDALRATVRRLEPGDVDTDSGRADLRVVLDTVIGDLDRLTTAVVETHLSGPGGTQPLWGRGAGRVLS</sequence>
<comment type="caution">
    <text evidence="3">The sequence shown here is derived from an EMBL/GenBank/DDBJ whole genome shotgun (WGS) entry which is preliminary data.</text>
</comment>
<evidence type="ECO:0000259" key="1">
    <source>
        <dbReference type="Pfam" id="PF04168"/>
    </source>
</evidence>
<proteinExistence type="predicted"/>
<organism evidence="3 4">
    <name type="scientific">Rhodococcoides corynebacterioides</name>
    <dbReference type="NCBI Taxonomy" id="53972"/>
    <lineage>
        <taxon>Bacteria</taxon>
        <taxon>Bacillati</taxon>
        <taxon>Actinomycetota</taxon>
        <taxon>Actinomycetes</taxon>
        <taxon>Mycobacteriales</taxon>
        <taxon>Nocardiaceae</taxon>
        <taxon>Rhodococcoides</taxon>
    </lineage>
</organism>
<reference evidence="3 4" key="1">
    <citation type="submission" date="2020-06" db="EMBL/GenBank/DDBJ databases">
        <title>Taxonomy, biology and ecology of Rhodococcus bacteria occurring in California pistachio and other woody hosts as revealed by genome sequence analyses.</title>
        <authorList>
            <person name="Gai Y."/>
            <person name="Riely B."/>
        </authorList>
    </citation>
    <scope>NUCLEOTIDE SEQUENCE [LARGE SCALE GENOMIC DNA]</scope>
    <source>
        <strain evidence="3 4">BP-281</strain>
    </source>
</reference>
<dbReference type="InterPro" id="IPR051680">
    <property type="entry name" value="ATP-dep_Glu-Cys_Ligase-2"/>
</dbReference>
<evidence type="ECO:0000313" key="3">
    <source>
        <dbReference type="EMBL" id="MBY6366258.1"/>
    </source>
</evidence>
<dbReference type="SUPFAM" id="SSF56059">
    <property type="entry name" value="Glutathione synthetase ATP-binding domain-like"/>
    <property type="match status" value="1"/>
</dbReference>
<dbReference type="PANTHER" id="PTHR34595">
    <property type="entry name" value="BLR5612 PROTEIN"/>
    <property type="match status" value="1"/>
</dbReference>
<accession>A0ABS7P1J7</accession>
<dbReference type="InterPro" id="IPR025841">
    <property type="entry name" value="CP_ATPgrasp_2"/>
</dbReference>
<feature type="domain" description="Circularly permuted ATP-grasp type 2" evidence="2">
    <location>
        <begin position="66"/>
        <end position="444"/>
    </location>
</feature>
<dbReference type="InterPro" id="IPR007296">
    <property type="entry name" value="DUF403"/>
</dbReference>
<dbReference type="Pfam" id="PF14403">
    <property type="entry name" value="CP_ATPgrasp_2"/>
    <property type="match status" value="1"/>
</dbReference>